<keyword evidence="2" id="KW-0732">Signal</keyword>
<feature type="signal peptide" evidence="2">
    <location>
        <begin position="1"/>
        <end position="20"/>
    </location>
</feature>
<name>G6F020_9PROT</name>
<evidence type="ECO:0000256" key="2">
    <source>
        <dbReference type="SAM" id="SignalP"/>
    </source>
</evidence>
<evidence type="ECO:0008006" key="5">
    <source>
        <dbReference type="Google" id="ProtNLM"/>
    </source>
</evidence>
<evidence type="ECO:0000313" key="3">
    <source>
        <dbReference type="EMBL" id="EHD14102.1"/>
    </source>
</evidence>
<proteinExistence type="predicted"/>
<sequence>MIKKILIVLIGTILPTISYAQQNSQQPTYEKTEQTQSDSHQKDYFCWKGQDKYTIGFIYEDKGIKQECRLIKDMSKDALNPDYYSKWVEIN</sequence>
<dbReference type="Proteomes" id="UP000005939">
    <property type="component" value="Unassembled WGS sequence"/>
</dbReference>
<organism evidence="3 4">
    <name type="scientific">Commensalibacter intestini A911</name>
    <dbReference type="NCBI Taxonomy" id="1088868"/>
    <lineage>
        <taxon>Bacteria</taxon>
        <taxon>Pseudomonadati</taxon>
        <taxon>Pseudomonadota</taxon>
        <taxon>Alphaproteobacteria</taxon>
        <taxon>Acetobacterales</taxon>
        <taxon>Acetobacteraceae</taxon>
    </lineage>
</organism>
<reference evidence="3 4" key="1">
    <citation type="submission" date="2011-10" db="EMBL/GenBank/DDBJ databases">
        <title>Genome Sequence of Commensalibacter intestini A911, isolated from Drosophila gut.</title>
        <authorList>
            <person name="Lee W.-J."/>
            <person name="Kim E.-K."/>
        </authorList>
    </citation>
    <scope>NUCLEOTIDE SEQUENCE [LARGE SCALE GENOMIC DNA]</scope>
    <source>
        <strain evidence="3 4">A911</strain>
    </source>
</reference>
<dbReference type="AlphaFoldDB" id="G6F020"/>
<evidence type="ECO:0000313" key="4">
    <source>
        <dbReference type="Proteomes" id="UP000005939"/>
    </source>
</evidence>
<feature type="region of interest" description="Disordered" evidence="1">
    <location>
        <begin position="21"/>
        <end position="40"/>
    </location>
</feature>
<dbReference type="RefSeq" id="WP_008853956.1">
    <property type="nucleotide sequence ID" value="NZ_AGFR01000005.1"/>
</dbReference>
<protein>
    <recommendedName>
        <fullName evidence="5">Secreted protein</fullName>
    </recommendedName>
</protein>
<evidence type="ECO:0000256" key="1">
    <source>
        <dbReference type="SAM" id="MobiDB-lite"/>
    </source>
</evidence>
<gene>
    <name evidence="3" type="ORF">CIN_09660</name>
</gene>
<feature type="compositionally biased region" description="Polar residues" evidence="1">
    <location>
        <begin position="21"/>
        <end position="38"/>
    </location>
</feature>
<dbReference type="EMBL" id="AGFR01000005">
    <property type="protein sequence ID" value="EHD14102.1"/>
    <property type="molecule type" value="Genomic_DNA"/>
</dbReference>
<comment type="caution">
    <text evidence="3">The sequence shown here is derived from an EMBL/GenBank/DDBJ whole genome shotgun (WGS) entry which is preliminary data.</text>
</comment>
<feature type="chain" id="PRO_5003488681" description="Secreted protein" evidence="2">
    <location>
        <begin position="21"/>
        <end position="91"/>
    </location>
</feature>
<accession>G6F020</accession>
<dbReference type="STRING" id="1088868.CIN_09660"/>